<evidence type="ECO:0000313" key="2">
    <source>
        <dbReference type="Proteomes" id="UP001501285"/>
    </source>
</evidence>
<dbReference type="Proteomes" id="UP001501285">
    <property type="component" value="Unassembled WGS sequence"/>
</dbReference>
<accession>A0ABP5FFJ0</accession>
<comment type="caution">
    <text evidence="1">The sequence shown here is derived from an EMBL/GenBank/DDBJ whole genome shotgun (WGS) entry which is preliminary data.</text>
</comment>
<proteinExistence type="predicted"/>
<protein>
    <submittedName>
        <fullName evidence="1">Uncharacterized protein</fullName>
    </submittedName>
</protein>
<evidence type="ECO:0000313" key="1">
    <source>
        <dbReference type="EMBL" id="GAA2025659.1"/>
    </source>
</evidence>
<reference evidence="2" key="1">
    <citation type="journal article" date="2019" name="Int. J. Syst. Evol. Microbiol.">
        <title>The Global Catalogue of Microorganisms (GCM) 10K type strain sequencing project: providing services to taxonomists for standard genome sequencing and annotation.</title>
        <authorList>
            <consortium name="The Broad Institute Genomics Platform"/>
            <consortium name="The Broad Institute Genome Sequencing Center for Infectious Disease"/>
            <person name="Wu L."/>
            <person name="Ma J."/>
        </authorList>
    </citation>
    <scope>NUCLEOTIDE SEQUENCE [LARGE SCALE GENOMIC DNA]</scope>
    <source>
        <strain evidence="2">JCM 14283</strain>
    </source>
</reference>
<name>A0ABP5FFJ0_9MICO</name>
<organism evidence="1 2">
    <name type="scientific">Terrabacter terrae</name>
    <dbReference type="NCBI Taxonomy" id="318434"/>
    <lineage>
        <taxon>Bacteria</taxon>
        <taxon>Bacillati</taxon>
        <taxon>Actinomycetota</taxon>
        <taxon>Actinomycetes</taxon>
        <taxon>Micrococcales</taxon>
        <taxon>Intrasporangiaceae</taxon>
        <taxon>Terrabacter</taxon>
    </lineage>
</organism>
<dbReference type="Pfam" id="PF18143">
    <property type="entry name" value="HAD_SAK_2"/>
    <property type="match status" value="1"/>
</dbReference>
<gene>
    <name evidence="1" type="ORF">GCM10009740_14190</name>
</gene>
<keyword evidence="2" id="KW-1185">Reference proteome</keyword>
<sequence length="174" mass="19142">MGCNTQVVTHALVVDVDGVVSPVGGHTDWGDDVLAGDVFGPVYTSPAMCARLDRLADQPGVTCWWLTSWSEQMRTAVAPFPGRSWVDIGAEKEPLPSSGWWKLQALRQWLGSHDEVTSLAWCEDHLSPSRTEVAKRWLTHLGVDSLLIAPDTRVGLTPHDLAELETWGDRARTT</sequence>
<dbReference type="EMBL" id="BAAANB010000003">
    <property type="protein sequence ID" value="GAA2025659.1"/>
    <property type="molecule type" value="Genomic_DNA"/>
</dbReference>